<accession>A0A7S3PRQ4</accession>
<gene>
    <name evidence="2" type="ORF">ASTO00021_LOCUS18410</name>
</gene>
<name>A0A7S3PRQ4_9STRA</name>
<dbReference type="CDD" id="cd18186">
    <property type="entry name" value="BTB_POZ_ZBTB_KLHL-like"/>
    <property type="match status" value="1"/>
</dbReference>
<dbReference type="Gene3D" id="3.30.710.10">
    <property type="entry name" value="Potassium Channel Kv1.1, Chain A"/>
    <property type="match status" value="1"/>
</dbReference>
<reference evidence="2" key="1">
    <citation type="submission" date="2021-01" db="EMBL/GenBank/DDBJ databases">
        <authorList>
            <person name="Corre E."/>
            <person name="Pelletier E."/>
            <person name="Niang G."/>
            <person name="Scheremetjew M."/>
            <person name="Finn R."/>
            <person name="Kale V."/>
            <person name="Holt S."/>
            <person name="Cochrane G."/>
            <person name="Meng A."/>
            <person name="Brown T."/>
            <person name="Cohen L."/>
        </authorList>
    </citation>
    <scope>NUCLEOTIDE SEQUENCE</scope>
    <source>
        <strain evidence="2">GSBS06</strain>
    </source>
</reference>
<organism evidence="2">
    <name type="scientific">Aplanochytrium stocchinoi</name>
    <dbReference type="NCBI Taxonomy" id="215587"/>
    <lineage>
        <taxon>Eukaryota</taxon>
        <taxon>Sar</taxon>
        <taxon>Stramenopiles</taxon>
        <taxon>Bigyra</taxon>
        <taxon>Labyrinthulomycetes</taxon>
        <taxon>Thraustochytrida</taxon>
        <taxon>Thraustochytriidae</taxon>
        <taxon>Aplanochytrium</taxon>
    </lineage>
</organism>
<sequence>MQYMYDHYEEAVAGRNRTVVETLGNTHQELLAEIVALASDNLAGSNISKLPRISPPGPSKLVANLGSFFNNSPLTDVVIIPYAFEELDSEDKSTVDQVSANPSSVKQSWHIGCHKAILVARSPVFAKFFHNHYHPAPEAKQAEVSLANDSDSMLNSMFVGTTVDNNLILREVTESSPAAIR</sequence>
<dbReference type="SUPFAM" id="SSF54695">
    <property type="entry name" value="POZ domain"/>
    <property type="match status" value="1"/>
</dbReference>
<dbReference type="AlphaFoldDB" id="A0A7S3PRQ4"/>
<dbReference type="EMBL" id="HBIN01024611">
    <property type="protein sequence ID" value="CAE0448446.1"/>
    <property type="molecule type" value="Transcribed_RNA"/>
</dbReference>
<feature type="domain" description="BTB" evidence="1">
    <location>
        <begin position="110"/>
        <end position="162"/>
    </location>
</feature>
<protein>
    <recommendedName>
        <fullName evidence="1">BTB domain-containing protein</fullName>
    </recommendedName>
</protein>
<evidence type="ECO:0000259" key="1">
    <source>
        <dbReference type="Pfam" id="PF00651"/>
    </source>
</evidence>
<proteinExistence type="predicted"/>
<evidence type="ECO:0000313" key="2">
    <source>
        <dbReference type="EMBL" id="CAE0448446.1"/>
    </source>
</evidence>
<dbReference type="Pfam" id="PF00651">
    <property type="entry name" value="BTB"/>
    <property type="match status" value="1"/>
</dbReference>
<dbReference type="InterPro" id="IPR011333">
    <property type="entry name" value="SKP1/BTB/POZ_sf"/>
</dbReference>
<dbReference type="InterPro" id="IPR000210">
    <property type="entry name" value="BTB/POZ_dom"/>
</dbReference>